<keyword evidence="1" id="KW-0378">Hydrolase</keyword>
<dbReference type="EMBL" id="BQXH01000014">
    <property type="protein sequence ID" value="GKS81839.1"/>
    <property type="molecule type" value="Genomic_DNA"/>
</dbReference>
<organism evidence="2 3">
    <name type="scientific">Ligilactobacillus pabuli</name>
    <dbReference type="NCBI Taxonomy" id="2886039"/>
    <lineage>
        <taxon>Bacteria</taxon>
        <taxon>Bacillati</taxon>
        <taxon>Bacillota</taxon>
        <taxon>Bacilli</taxon>
        <taxon>Lactobacillales</taxon>
        <taxon>Lactobacillaceae</taxon>
        <taxon>Ligilactobacillus</taxon>
    </lineage>
</organism>
<dbReference type="CDD" id="cd07067">
    <property type="entry name" value="HP_PGM_like"/>
    <property type="match status" value="1"/>
</dbReference>
<dbReference type="Gene3D" id="3.40.50.1240">
    <property type="entry name" value="Phosphoglycerate mutase-like"/>
    <property type="match status" value="1"/>
</dbReference>
<dbReference type="PROSITE" id="PS00175">
    <property type="entry name" value="PG_MUTASE"/>
    <property type="match status" value="1"/>
</dbReference>
<reference evidence="2" key="1">
    <citation type="journal article" date="2022" name="Int. J. Syst. Evol. Microbiol.">
        <title>A novel species of lactic acid bacteria, Ligilactobacillus pabuli sp. nov., isolated from alfalfa silage.</title>
        <authorList>
            <person name="Tohno M."/>
            <person name="Tanizawa Y."/>
            <person name="Sawada H."/>
            <person name="Sakamoto M."/>
            <person name="Ohkuma M."/>
            <person name="Kobayashi H."/>
        </authorList>
    </citation>
    <scope>NUCLEOTIDE SEQUENCE</scope>
    <source>
        <strain evidence="2">AF129</strain>
    </source>
</reference>
<keyword evidence="3" id="KW-1185">Reference proteome</keyword>
<dbReference type="InterPro" id="IPR001345">
    <property type="entry name" value="PG/BPGM_mutase_AS"/>
</dbReference>
<proteinExistence type="predicted"/>
<accession>A0ABQ5JL51</accession>
<dbReference type="PANTHER" id="PTHR46517">
    <property type="entry name" value="FRUCTOSE-2,6-BISPHOSPHATASE TIGAR"/>
    <property type="match status" value="1"/>
</dbReference>
<dbReference type="InterPro" id="IPR029033">
    <property type="entry name" value="His_PPase_superfam"/>
</dbReference>
<dbReference type="PANTHER" id="PTHR46517:SF1">
    <property type="entry name" value="FRUCTOSE-2,6-BISPHOSPHATASE TIGAR"/>
    <property type="match status" value="1"/>
</dbReference>
<dbReference type="SUPFAM" id="SSF53254">
    <property type="entry name" value="Phosphoglycerate mutase-like"/>
    <property type="match status" value="1"/>
</dbReference>
<evidence type="ECO:0000313" key="2">
    <source>
        <dbReference type="EMBL" id="GKS81839.1"/>
    </source>
</evidence>
<gene>
    <name evidence="2" type="primary">pgm7</name>
    <name evidence="2" type="ORF">LPAF129_15250</name>
</gene>
<sequence length="233" mass="26637">MIKMDNNNNGRQPIIHFYLVRHGQTKVNRLVRLQGATNSALTVRGIKDARQLGRRLSEIKFSAVFASNLRRTQETADNIIQMNRFPDPPSFYLSDLKEFDFGKYEEARKRTLIPNALRALGPFQIIRTALGNHHANGLVDLFDGMANNIPLESSEELSLRMRRTLQAIGNTYEQDQQEHNILIVTHGLILSSFIESLDGSVPLFLIKNTNVVRIDYEQGKFVIRTKNFQGKKK</sequence>
<dbReference type="SMART" id="SM00855">
    <property type="entry name" value="PGAM"/>
    <property type="match status" value="1"/>
</dbReference>
<evidence type="ECO:0000256" key="1">
    <source>
        <dbReference type="ARBA" id="ARBA00022801"/>
    </source>
</evidence>
<name>A0ABQ5JL51_9LACO</name>
<comment type="caution">
    <text evidence="2">The sequence shown here is derived from an EMBL/GenBank/DDBJ whole genome shotgun (WGS) entry which is preliminary data.</text>
</comment>
<evidence type="ECO:0000313" key="3">
    <source>
        <dbReference type="Proteomes" id="UP001055149"/>
    </source>
</evidence>
<dbReference type="Proteomes" id="UP001055149">
    <property type="component" value="Unassembled WGS sequence"/>
</dbReference>
<dbReference type="InterPro" id="IPR051695">
    <property type="entry name" value="Phosphoglycerate_Mutase"/>
</dbReference>
<protein>
    <submittedName>
        <fullName evidence="2">Phosphoglycerate mutase</fullName>
    </submittedName>
</protein>
<dbReference type="Pfam" id="PF00300">
    <property type="entry name" value="His_Phos_1"/>
    <property type="match status" value="1"/>
</dbReference>
<dbReference type="InterPro" id="IPR013078">
    <property type="entry name" value="His_Pase_superF_clade-1"/>
</dbReference>